<feature type="region of interest" description="Disordered" evidence="2">
    <location>
        <begin position="604"/>
        <end position="639"/>
    </location>
</feature>
<feature type="coiled-coil region" evidence="1">
    <location>
        <begin position="347"/>
        <end position="415"/>
    </location>
</feature>
<gene>
    <name evidence="3" type="ORF">ECRASSUSDP1_LOCUS26075</name>
</gene>
<evidence type="ECO:0000256" key="2">
    <source>
        <dbReference type="SAM" id="MobiDB-lite"/>
    </source>
</evidence>
<feature type="compositionally biased region" description="Polar residues" evidence="2">
    <location>
        <begin position="620"/>
        <end position="631"/>
    </location>
</feature>
<dbReference type="EMBL" id="CAMPGE010026880">
    <property type="protein sequence ID" value="CAI2384542.1"/>
    <property type="molecule type" value="Genomic_DNA"/>
</dbReference>
<protein>
    <submittedName>
        <fullName evidence="3">Uncharacterized protein</fullName>
    </submittedName>
</protein>
<evidence type="ECO:0000313" key="3">
    <source>
        <dbReference type="EMBL" id="CAI2384542.1"/>
    </source>
</evidence>
<proteinExistence type="predicted"/>
<accession>A0AAD1Y7V2</accession>
<keyword evidence="4" id="KW-1185">Reference proteome</keyword>
<feature type="region of interest" description="Disordered" evidence="2">
    <location>
        <begin position="655"/>
        <end position="744"/>
    </location>
</feature>
<feature type="compositionally biased region" description="Polar residues" evidence="2">
    <location>
        <begin position="710"/>
        <end position="719"/>
    </location>
</feature>
<dbReference type="Proteomes" id="UP001295684">
    <property type="component" value="Unassembled WGS sequence"/>
</dbReference>
<organism evidence="3 4">
    <name type="scientific">Euplotes crassus</name>
    <dbReference type="NCBI Taxonomy" id="5936"/>
    <lineage>
        <taxon>Eukaryota</taxon>
        <taxon>Sar</taxon>
        <taxon>Alveolata</taxon>
        <taxon>Ciliophora</taxon>
        <taxon>Intramacronucleata</taxon>
        <taxon>Spirotrichea</taxon>
        <taxon>Hypotrichia</taxon>
        <taxon>Euplotida</taxon>
        <taxon>Euplotidae</taxon>
        <taxon>Moneuplotes</taxon>
    </lineage>
</organism>
<evidence type="ECO:0000256" key="1">
    <source>
        <dbReference type="SAM" id="Coils"/>
    </source>
</evidence>
<evidence type="ECO:0000313" key="4">
    <source>
        <dbReference type="Proteomes" id="UP001295684"/>
    </source>
</evidence>
<keyword evidence="1" id="KW-0175">Coiled coil</keyword>
<name>A0AAD1Y7V2_EUPCR</name>
<dbReference type="AlphaFoldDB" id="A0AAD1Y7V2"/>
<reference evidence="3" key="1">
    <citation type="submission" date="2023-07" db="EMBL/GenBank/DDBJ databases">
        <authorList>
            <consortium name="AG Swart"/>
            <person name="Singh M."/>
            <person name="Singh A."/>
            <person name="Seah K."/>
            <person name="Emmerich C."/>
        </authorList>
    </citation>
    <scope>NUCLEOTIDE SEQUENCE</scope>
    <source>
        <strain evidence="3">DP1</strain>
    </source>
</reference>
<sequence length="786" mass="90240">MSFEGFRDLDSMIREEISSIDKIATTARENSATKKSNIKKYEECDIFYPNEKGIMNSFKPLPDQSHDSLHQYSGSNNIDLTPDGDKFYESRSSNTVEVKVKADISRQDRTRSHLKKDSKEPLKEIQNISGGNKAQVDLIFRVYKGVTPRKLKTLMTLKKRMRMRSMTILTELIIQKTLIKSSQHSVISKKSKDYDRLKGKTDSNSGSYHFIGSSFGKNSIPGLKEFVEQRQKTQKEESVIYENKVSEEVKLNATLQYSQEFLSSEKSFMQLENQNSIKTDLRLDGKSTIKNVMSKLQENYYRSDSFKEFLDSKAKEVKISQECDSKFLQTLYSEFKTLNHKDIFNFIMETREEISKLKEENMTQKHEISRITTENVMLKKYCSGNSPLKFSKDKFEALQKKYDKLKIESDNIQKRMNNSLLQSNEVITTLLTEIHKGANNSMMSLHNLIFSLENKISVLVKKSQGENKVNSHGLYSPYNPGSSQIFDADNVGEYQIKNSSNALQDTHVFLKQAMDSIDKSTQNKTTELLEPESEDAQSNLMGHHNPNQFKTCDTNFNLPRKIDENYCPETFDYRKRKKALKSRKVSKDTSKSPRIHMNAKNVKNKYKIQAEKFSSKAQRKTQGSSYTQRGISPNVEHGYHSFNIKNSQFSIHGEGSYSNKVDSKHNRNKNKSISSFVGAQDESVTSRMTASEMKRSKQSKVYSSKIAENAYNSNPQAQPKTHRKSKSNTSSATRKDSYTACDGTNKYVPPNYSTLYKQGKNGINYHELLQKMILERKKNNVNAPFI</sequence>
<feature type="compositionally biased region" description="Polar residues" evidence="2">
    <location>
        <begin position="671"/>
        <end position="689"/>
    </location>
</feature>
<comment type="caution">
    <text evidence="3">The sequence shown here is derived from an EMBL/GenBank/DDBJ whole genome shotgun (WGS) entry which is preliminary data.</text>
</comment>